<accession>A0A8H3UFY9</accession>
<evidence type="ECO:0000313" key="3">
    <source>
        <dbReference type="Proteomes" id="UP000447873"/>
    </source>
</evidence>
<dbReference type="AlphaFoldDB" id="A0A8H3UFY9"/>
<dbReference type="PANTHER" id="PTHR43011:SF1">
    <property type="entry name" value="IRON-SULFUR CLUSTER ASSEMBLY 2 HOMOLOG, MITOCHONDRIAL"/>
    <property type="match status" value="1"/>
</dbReference>
<dbReference type="InterPro" id="IPR035903">
    <property type="entry name" value="HesB-like_dom_sf"/>
</dbReference>
<proteinExistence type="inferred from homology"/>
<evidence type="ECO:0000313" key="2">
    <source>
        <dbReference type="EMBL" id="KAE9969886.1"/>
    </source>
</evidence>
<organism evidence="2 3">
    <name type="scientific">Venturia inaequalis</name>
    <name type="common">Apple scab fungus</name>
    <dbReference type="NCBI Taxonomy" id="5025"/>
    <lineage>
        <taxon>Eukaryota</taxon>
        <taxon>Fungi</taxon>
        <taxon>Dikarya</taxon>
        <taxon>Ascomycota</taxon>
        <taxon>Pezizomycotina</taxon>
        <taxon>Dothideomycetes</taxon>
        <taxon>Pleosporomycetidae</taxon>
        <taxon>Venturiales</taxon>
        <taxon>Venturiaceae</taxon>
        <taxon>Venturia</taxon>
    </lineage>
</organism>
<dbReference type="GO" id="GO:0016226">
    <property type="term" value="P:iron-sulfur cluster assembly"/>
    <property type="evidence" value="ECO:0007669"/>
    <property type="project" value="TreeGrafter"/>
</dbReference>
<dbReference type="GO" id="GO:0005506">
    <property type="term" value="F:iron ion binding"/>
    <property type="evidence" value="ECO:0007669"/>
    <property type="project" value="TreeGrafter"/>
</dbReference>
<reference evidence="2 3" key="1">
    <citation type="submission" date="2018-12" db="EMBL/GenBank/DDBJ databases">
        <title>Venturia inaequalis Genome Resource.</title>
        <authorList>
            <person name="Lichtner F.J."/>
        </authorList>
    </citation>
    <scope>NUCLEOTIDE SEQUENCE [LARGE SCALE GENOMIC DNA]</scope>
    <source>
        <strain evidence="2 3">120213</strain>
    </source>
</reference>
<dbReference type="Proteomes" id="UP000447873">
    <property type="component" value="Unassembled WGS sequence"/>
</dbReference>
<gene>
    <name evidence="2" type="ORF">EG328_006622</name>
</gene>
<comment type="similarity">
    <text evidence="1">Belongs to the HesB/IscA family.</text>
</comment>
<comment type="caution">
    <text evidence="2">The sequence shown here is derived from an EMBL/GenBank/DDBJ whole genome shotgun (WGS) entry which is preliminary data.</text>
</comment>
<dbReference type="GO" id="GO:0051537">
    <property type="term" value="F:2 iron, 2 sulfur cluster binding"/>
    <property type="evidence" value="ECO:0007669"/>
    <property type="project" value="TreeGrafter"/>
</dbReference>
<evidence type="ECO:0000256" key="1">
    <source>
        <dbReference type="ARBA" id="ARBA00006718"/>
    </source>
</evidence>
<dbReference type="PANTHER" id="PTHR43011">
    <property type="entry name" value="IRON-SULFUR CLUSTER ASSEMBLY 2 HOMOLOG, MITOCHONDRIAL"/>
    <property type="match status" value="1"/>
</dbReference>
<protein>
    <submittedName>
        <fullName evidence="2">Uncharacterized protein</fullName>
    </submittedName>
</protein>
<dbReference type="Gene3D" id="2.60.300.12">
    <property type="entry name" value="HesB-like domain"/>
    <property type="match status" value="1"/>
</dbReference>
<name>A0A8H3UFY9_VENIN</name>
<dbReference type="EMBL" id="WNWS01000351">
    <property type="protein sequence ID" value="KAE9969886.1"/>
    <property type="molecule type" value="Genomic_DNA"/>
</dbReference>
<dbReference type="SUPFAM" id="SSF89360">
    <property type="entry name" value="HesB-like domain"/>
    <property type="match status" value="1"/>
</dbReference>
<dbReference type="GO" id="GO:0005739">
    <property type="term" value="C:mitochondrion"/>
    <property type="evidence" value="ECO:0007669"/>
    <property type="project" value="TreeGrafter"/>
</dbReference>
<dbReference type="GO" id="GO:0051539">
    <property type="term" value="F:4 iron, 4 sulfur cluster binding"/>
    <property type="evidence" value="ECO:0007669"/>
    <property type="project" value="TreeGrafter"/>
</dbReference>
<sequence>MTKDSNPHLCLRVNVESGGCHGFQYLMSLTSTSKISPEEDTLFIAYEYADLLGEGGNPGWQSLAEGKPKVVMDEPSLELLKGTPHFPRDISTTYRANSTFRPLRPMERLTIYSMWHNNAYHWDMISGDERVFSSKVDTDLKFEFSRHGLETRNLASICDLRLVIQYRHKDSTGQLLASSLASLLNILGKTLTPGKVRLVYDFRHEGWTVQKVHEYLEPLIQLPGLASVAIVQDKFCSFGPEEVEAICTMYEDFGSRLVHQSKSHPLQPFPFLRLPVELQNTILAQTDVVSFAYHAQFERIPVSARQKFRKMEICLSSTRTAYVRSLPPDVASSEFGRQLSQKPNLLYPFLTWIREHLLVSKLRIQIYLVRNMWFLEGDLIELRDNVKKEGLEGCTEVVDIDEYELISIHWQ</sequence>